<comment type="caution">
    <text evidence="1">The sequence shown here is derived from an EMBL/GenBank/DDBJ whole genome shotgun (WGS) entry which is preliminary data.</text>
</comment>
<organism evidence="1 2">
    <name type="scientific">Araneus ventricosus</name>
    <name type="common">Orbweaver spider</name>
    <name type="synonym">Epeira ventricosa</name>
    <dbReference type="NCBI Taxonomy" id="182803"/>
    <lineage>
        <taxon>Eukaryota</taxon>
        <taxon>Metazoa</taxon>
        <taxon>Ecdysozoa</taxon>
        <taxon>Arthropoda</taxon>
        <taxon>Chelicerata</taxon>
        <taxon>Arachnida</taxon>
        <taxon>Araneae</taxon>
        <taxon>Araneomorphae</taxon>
        <taxon>Entelegynae</taxon>
        <taxon>Araneoidea</taxon>
        <taxon>Araneidae</taxon>
        <taxon>Araneus</taxon>
    </lineage>
</organism>
<evidence type="ECO:0000313" key="1">
    <source>
        <dbReference type="EMBL" id="GBN89431.1"/>
    </source>
</evidence>
<sequence>MPLRQPNRLAHVHSLGWCHVMYTPGYTKDVSVQCPTHDPSILKLNSTTTLWCLLNERYWLAQGALKSVLHTATEPVVPCHSLGSVSIHIEVRRILSVAINPITTLHSQNKFYYYGASLMRRLWLIQNSVPDTIMATEPFVPCPFIEVASCHVHAKVHESSFGATSNPRPFHYELGFCYHYDAPLARGMWLIQNAVPDTIMATEPVVPCPFIGVASCHVHARVHESSFGETSNPRPFHSEAKFYYHTMAPH</sequence>
<evidence type="ECO:0000313" key="2">
    <source>
        <dbReference type="Proteomes" id="UP000499080"/>
    </source>
</evidence>
<gene>
    <name evidence="1" type="ORF">AVEN_103822_1</name>
</gene>
<dbReference type="Proteomes" id="UP000499080">
    <property type="component" value="Unassembled WGS sequence"/>
</dbReference>
<protein>
    <submittedName>
        <fullName evidence="1">Uncharacterized protein</fullName>
    </submittedName>
</protein>
<proteinExistence type="predicted"/>
<dbReference type="AlphaFoldDB" id="A0A4Y2SNI6"/>
<name>A0A4Y2SNI6_ARAVE</name>
<keyword evidence="2" id="KW-1185">Reference proteome</keyword>
<dbReference type="EMBL" id="BGPR01022778">
    <property type="protein sequence ID" value="GBN89431.1"/>
    <property type="molecule type" value="Genomic_DNA"/>
</dbReference>
<accession>A0A4Y2SNI6</accession>
<reference evidence="1 2" key="1">
    <citation type="journal article" date="2019" name="Sci. Rep.">
        <title>Orb-weaving spider Araneus ventricosus genome elucidates the spidroin gene catalogue.</title>
        <authorList>
            <person name="Kono N."/>
            <person name="Nakamura H."/>
            <person name="Ohtoshi R."/>
            <person name="Moran D.A.P."/>
            <person name="Shinohara A."/>
            <person name="Yoshida Y."/>
            <person name="Fujiwara M."/>
            <person name="Mori M."/>
            <person name="Tomita M."/>
            <person name="Arakawa K."/>
        </authorList>
    </citation>
    <scope>NUCLEOTIDE SEQUENCE [LARGE SCALE GENOMIC DNA]</scope>
</reference>